<dbReference type="PROSITE" id="PS50235">
    <property type="entry name" value="USP_3"/>
    <property type="match status" value="1"/>
</dbReference>
<dbReference type="InterPro" id="IPR036873">
    <property type="entry name" value="Rhodanese-like_dom_sf"/>
</dbReference>
<keyword evidence="4" id="KW-0645">Protease</keyword>
<dbReference type="PROSITE" id="PS00972">
    <property type="entry name" value="USP_1"/>
    <property type="match status" value="1"/>
</dbReference>
<keyword evidence="6" id="KW-0378">Hydrolase</keyword>
<keyword evidence="11" id="KW-1185">Reference proteome</keyword>
<dbReference type="CDD" id="cd02674">
    <property type="entry name" value="Peptidase_C19R"/>
    <property type="match status" value="1"/>
</dbReference>
<dbReference type="Pfam" id="PF00443">
    <property type="entry name" value="UCH"/>
    <property type="match status" value="1"/>
</dbReference>
<dbReference type="InterPro" id="IPR038765">
    <property type="entry name" value="Papain-like_cys_pep_sf"/>
</dbReference>
<dbReference type="Gene3D" id="1.20.58.80">
    <property type="entry name" value="Phosphotransferase system, lactose/cellobiose-type IIA subunit"/>
    <property type="match status" value="1"/>
</dbReference>
<accession>A0A8H7SIS0</accession>
<evidence type="ECO:0000256" key="1">
    <source>
        <dbReference type="ARBA" id="ARBA00000707"/>
    </source>
</evidence>
<evidence type="ECO:0000313" key="11">
    <source>
        <dbReference type="Proteomes" id="UP000613177"/>
    </source>
</evidence>
<evidence type="ECO:0000259" key="9">
    <source>
        <dbReference type="PROSITE" id="PS50235"/>
    </source>
</evidence>
<dbReference type="PANTHER" id="PTHR21646">
    <property type="entry name" value="UBIQUITIN CARBOXYL-TERMINAL HYDROLASE"/>
    <property type="match status" value="1"/>
</dbReference>
<dbReference type="EMBL" id="JAEPRE010000328">
    <property type="protein sequence ID" value="KAG2228976.1"/>
    <property type="molecule type" value="Genomic_DNA"/>
</dbReference>
<dbReference type="PANTHER" id="PTHR21646:SF95">
    <property type="entry name" value="UBIQUITIN CARBOXYL-TERMINAL HYDROLASE 4-RELATED"/>
    <property type="match status" value="1"/>
</dbReference>
<dbReference type="InterPro" id="IPR018200">
    <property type="entry name" value="USP_CS"/>
</dbReference>
<feature type="domain" description="USP" evidence="9">
    <location>
        <begin position="543"/>
        <end position="912"/>
    </location>
</feature>
<dbReference type="Gene3D" id="3.90.70.10">
    <property type="entry name" value="Cysteine proteinases"/>
    <property type="match status" value="1"/>
</dbReference>
<evidence type="ECO:0000256" key="3">
    <source>
        <dbReference type="ARBA" id="ARBA00012759"/>
    </source>
</evidence>
<dbReference type="SUPFAM" id="SSF52821">
    <property type="entry name" value="Rhodanese/Cell cycle control phosphatase"/>
    <property type="match status" value="1"/>
</dbReference>
<dbReference type="GO" id="GO:0016579">
    <property type="term" value="P:protein deubiquitination"/>
    <property type="evidence" value="ECO:0007669"/>
    <property type="project" value="InterPro"/>
</dbReference>
<keyword evidence="5" id="KW-0833">Ubl conjugation pathway</keyword>
<dbReference type="GO" id="GO:0006508">
    <property type="term" value="P:proteolysis"/>
    <property type="evidence" value="ECO:0007669"/>
    <property type="project" value="UniProtKB-KW"/>
</dbReference>
<keyword evidence="7" id="KW-0788">Thiol protease</keyword>
<evidence type="ECO:0000256" key="2">
    <source>
        <dbReference type="ARBA" id="ARBA00009085"/>
    </source>
</evidence>
<dbReference type="InterPro" id="IPR028889">
    <property type="entry name" value="USP"/>
</dbReference>
<evidence type="ECO:0000256" key="6">
    <source>
        <dbReference type="ARBA" id="ARBA00022801"/>
    </source>
</evidence>
<gene>
    <name evidence="10" type="ORF">INT48_008689</name>
</gene>
<dbReference type="GO" id="GO:0004843">
    <property type="term" value="F:cysteine-type deubiquitinase activity"/>
    <property type="evidence" value="ECO:0007669"/>
    <property type="project" value="UniProtKB-EC"/>
</dbReference>
<dbReference type="InterPro" id="IPR001394">
    <property type="entry name" value="Peptidase_C19_UCH"/>
</dbReference>
<dbReference type="SUPFAM" id="SSF54001">
    <property type="entry name" value="Cysteine proteinases"/>
    <property type="match status" value="1"/>
</dbReference>
<evidence type="ECO:0000256" key="5">
    <source>
        <dbReference type="ARBA" id="ARBA00022786"/>
    </source>
</evidence>
<reference evidence="10" key="1">
    <citation type="submission" date="2021-01" db="EMBL/GenBank/DDBJ databases">
        <title>Metabolic potential, ecology and presence of endohyphal bacteria is reflected in genomic diversity of Mucoromycotina.</title>
        <authorList>
            <person name="Muszewska A."/>
            <person name="Okrasinska A."/>
            <person name="Steczkiewicz K."/>
            <person name="Drgas O."/>
            <person name="Orlowska M."/>
            <person name="Perlinska-Lenart U."/>
            <person name="Aleksandrzak-Piekarczyk T."/>
            <person name="Szatraj K."/>
            <person name="Zielenkiewicz U."/>
            <person name="Pilsyk S."/>
            <person name="Malc E."/>
            <person name="Mieczkowski P."/>
            <person name="Kruszewska J.S."/>
            <person name="Biernat P."/>
            <person name="Pawlowska J."/>
        </authorList>
    </citation>
    <scope>NUCLEOTIDE SEQUENCE</scope>
    <source>
        <strain evidence="10">WA0000018081</strain>
    </source>
</reference>
<proteinExistence type="inferred from homology"/>
<evidence type="ECO:0000313" key="10">
    <source>
        <dbReference type="EMBL" id="KAG2228976.1"/>
    </source>
</evidence>
<dbReference type="Proteomes" id="UP000613177">
    <property type="component" value="Unassembled WGS sequence"/>
</dbReference>
<protein>
    <recommendedName>
        <fullName evidence="3">ubiquitinyl hydrolase 1</fullName>
        <ecNumber evidence="3">3.4.19.12</ecNumber>
    </recommendedName>
</protein>
<comment type="caution">
    <text evidence="10">The sequence shown here is derived from an EMBL/GenBank/DDBJ whole genome shotgun (WGS) entry which is preliminary data.</text>
</comment>
<organism evidence="10 11">
    <name type="scientific">Thamnidium elegans</name>
    <dbReference type="NCBI Taxonomy" id="101142"/>
    <lineage>
        <taxon>Eukaryota</taxon>
        <taxon>Fungi</taxon>
        <taxon>Fungi incertae sedis</taxon>
        <taxon>Mucoromycota</taxon>
        <taxon>Mucoromycotina</taxon>
        <taxon>Mucoromycetes</taxon>
        <taxon>Mucorales</taxon>
        <taxon>Mucorineae</taxon>
        <taxon>Mucoraceae</taxon>
        <taxon>Thamnidium</taxon>
    </lineage>
</organism>
<comment type="similarity">
    <text evidence="2">Belongs to the peptidase C19 family.</text>
</comment>
<dbReference type="EC" id="3.4.19.12" evidence="3"/>
<feature type="region of interest" description="Disordered" evidence="8">
    <location>
        <begin position="471"/>
        <end position="499"/>
    </location>
</feature>
<evidence type="ECO:0000256" key="7">
    <source>
        <dbReference type="ARBA" id="ARBA00022807"/>
    </source>
</evidence>
<name>A0A8H7SIS0_9FUNG</name>
<dbReference type="InterPro" id="IPR050185">
    <property type="entry name" value="Ub_carboxyl-term_hydrolase"/>
</dbReference>
<evidence type="ECO:0000256" key="8">
    <source>
        <dbReference type="SAM" id="MobiDB-lite"/>
    </source>
</evidence>
<sequence>MSTTSHNVQYKTDTIVQPTSTTAELRKRAWVNKAEIELYNIQAWVNLVYKSYEQGDYALFCNDLENTYVSYMRGSSIMVEIIKFHSKYNDIRSDYVYLQLKQRTNLEIIPLLKDLAVKIENWYRMSRQINNTHFNVNPISPTTTSAASYSYRPSHDPLNFPHYTLNYNNTPPLISNPTPSSPITATRSSSLTNNVTDNKKIPLPNWTNNVFPNRLVTEPNELAKWITASDNPPSILLIDIRPREIFKNGCIMHKWIMQIDPIVLQKDLSKVQDSLLQNPTTEQMYFSERARFDLIVYYDQNSKKLETAHAPILRMKSLLESYQLKRPPMMLMGGFDTWLAYVGEVGVYKFSSNKEKKHWFKSNNDQHEHRTLYDYFAGKSYQPTTHQYLPISIPQPSLPTAPRKESLTTRYPEMVSPTSENTFPLVQLQSPQILKQQDLRPIPPSYPKLHRRRTFIDNPFNGFTTTTSKLYDVPPMSAPKHKPSSTSTSNIPLQRPSSTESIVPINRPLTLTDYHHVSTNNIHSSPMTSSYSQLGTVVAMGTTGLKNLGNTCYMNSIIQCLSGTTPLARYFISGVFKQHINKQNNKVGTGGIMTESFAELLRVMWSESYNFISPMTFRESLIRFAPRFSGTDQQDSQEFLLFILDGLHEDLNSAAFGKQISNKFSLVDEPAFEKLPTWQASALAWEKYLHSNSSIIVSLFQGQYRSKLTCLSCKQTSTTYSAFMSLSLPIPAKKLRITSMTLHQCLDYFVKEEVLDKEDAWKCPQCKKKRKALKQLTLTKLPDILLIHLKRFSIDGLFRNKLDTMVKCPIRSLDLSGYVPMSITPSPPQDRPSFIYNLFAVSVSRRSKFPSLFKKISIQHNHYGSLTGGHYTACVRDGYTDKWHYFDDSRFSLCDENKVVTKAAYNLFYVRSKVK</sequence>
<comment type="catalytic activity">
    <reaction evidence="1">
        <text>Thiol-dependent hydrolysis of ester, thioester, amide, peptide and isopeptide bonds formed by the C-terminal Gly of ubiquitin (a 76-residue protein attached to proteins as an intracellular targeting signal).</text>
        <dbReference type="EC" id="3.4.19.12"/>
    </reaction>
</comment>
<feature type="compositionally biased region" description="Polar residues" evidence="8">
    <location>
        <begin position="484"/>
        <end position="499"/>
    </location>
</feature>
<dbReference type="AlphaFoldDB" id="A0A8H7SIS0"/>
<dbReference type="Gene3D" id="3.40.250.10">
    <property type="entry name" value="Rhodanese-like domain"/>
    <property type="match status" value="1"/>
</dbReference>
<evidence type="ECO:0000256" key="4">
    <source>
        <dbReference type="ARBA" id="ARBA00022670"/>
    </source>
</evidence>